<evidence type="ECO:0000256" key="2">
    <source>
        <dbReference type="ARBA" id="ARBA00022857"/>
    </source>
</evidence>
<evidence type="ECO:0000256" key="4">
    <source>
        <dbReference type="ARBA" id="ARBA00023235"/>
    </source>
</evidence>
<evidence type="ECO:0000256" key="1">
    <source>
        <dbReference type="ARBA" id="ARBA00005959"/>
    </source>
</evidence>
<sequence>MQRIFLAGAGGLVGAAILRALQAADKAFTVFAPTRADLDLTRQADVAAYFAATRPDTVIIAAGRVGGIAANLTQPACFIYDNMMIAANIIHAAYGSGVGRLINLGSSCIYPRDAPQPLREEMLLAGPLDASNAPYAVAKIAAITLCAAYHRQYGADFRSLMPASLYGAGDNFHLTESHVIPALIRRLHSARAQGESEVDIWGDGSALREFMHADDLAAAVLFTLGLDAESYWNATGPTLAHLNAGTGKEVSIRALARIIADKVGYMGTLRFDEAQPSGVCRRVMDSSRLRSLGWAPRIELAEGLEKTVDWFGKRANLADFRGAAPRAG</sequence>
<dbReference type="EC" id="1.1.1.271" evidence="5"/>
<proteinExistence type="inferred from homology"/>
<feature type="binding site" evidence="5">
    <location>
        <position position="186"/>
    </location>
    <ligand>
        <name>substrate</name>
    </ligand>
</feature>
<dbReference type="InterPro" id="IPR001509">
    <property type="entry name" value="Epimerase_deHydtase"/>
</dbReference>
<feature type="active site" description="Proton donor/acceptor" evidence="5">
    <location>
        <position position="135"/>
    </location>
</feature>
<dbReference type="AlphaFoldDB" id="A0A1W6NYQ5"/>
<feature type="site" description="Important for catalytic activity" evidence="5">
    <location>
        <position position="106"/>
    </location>
</feature>
<comment type="function">
    <text evidence="5">Catalyzes the two-step NADP-dependent conversion of GDP-4-dehydro-6-deoxy-D-mannose to GDP-fucose, involving an epimerase and a reductase reaction.</text>
</comment>
<dbReference type="GO" id="GO:0042351">
    <property type="term" value="P:'de novo' GDP-L-fucose biosynthetic process"/>
    <property type="evidence" value="ECO:0007669"/>
    <property type="project" value="UniProtKB-UniRule"/>
</dbReference>
<dbReference type="OrthoDB" id="9811425at2"/>
<dbReference type="CDD" id="cd05239">
    <property type="entry name" value="GDP_FS_SDR_e"/>
    <property type="match status" value="1"/>
</dbReference>
<feature type="binding site" evidence="5">
    <location>
        <position position="208"/>
    </location>
    <ligand>
        <name>substrate</name>
    </ligand>
</feature>
<dbReference type="Pfam" id="PF01370">
    <property type="entry name" value="Epimerase"/>
    <property type="match status" value="1"/>
</dbReference>
<comment type="caution">
    <text evidence="5">Lacks conserved residue(s) required for the propagation of feature annotation.</text>
</comment>
<dbReference type="STRING" id="92947.BVG79_00878"/>
<dbReference type="SUPFAM" id="SSF51735">
    <property type="entry name" value="NAD(P)-binding Rossmann-fold domains"/>
    <property type="match status" value="1"/>
</dbReference>
<feature type="site" description="Important for catalytic activity" evidence="5">
    <location>
        <position position="108"/>
    </location>
</feature>
<feature type="domain" description="NAD-dependent epimerase/dehydratase" evidence="6">
    <location>
        <begin position="4"/>
        <end position="224"/>
    </location>
</feature>
<keyword evidence="5" id="KW-0511">Multifunctional enzyme</keyword>
<evidence type="ECO:0000259" key="6">
    <source>
        <dbReference type="Pfam" id="PF01370"/>
    </source>
</evidence>
<keyword evidence="2 5" id="KW-0521">NADP</keyword>
<evidence type="ECO:0000256" key="5">
    <source>
        <dbReference type="HAMAP-Rule" id="MF_00956"/>
    </source>
</evidence>
<accession>A0A1W6NYQ5</accession>
<dbReference type="GO" id="GO:0050577">
    <property type="term" value="F:GDP-L-fucose synthase activity"/>
    <property type="evidence" value="ECO:0007669"/>
    <property type="project" value="UniProtKB-UniRule"/>
</dbReference>
<comment type="catalytic activity">
    <reaction evidence="5">
        <text>GDP-beta-L-fucose + NADP(+) = GDP-4-dehydro-alpha-D-rhamnose + NADPH + H(+)</text>
        <dbReference type="Rhea" id="RHEA:18885"/>
        <dbReference type="ChEBI" id="CHEBI:15378"/>
        <dbReference type="ChEBI" id="CHEBI:57273"/>
        <dbReference type="ChEBI" id="CHEBI:57783"/>
        <dbReference type="ChEBI" id="CHEBI:57964"/>
        <dbReference type="ChEBI" id="CHEBI:58349"/>
        <dbReference type="EC" id="1.1.1.271"/>
    </reaction>
</comment>
<dbReference type="HAMAP" id="MF_00956">
    <property type="entry name" value="GDP_fucose_synth"/>
    <property type="match status" value="1"/>
</dbReference>
<reference evidence="7 8" key="1">
    <citation type="submission" date="2017-02" db="EMBL/GenBank/DDBJ databases">
        <title>Ketogulonicigenium robustum SPU B003 Genome sequencing and assembly.</title>
        <authorList>
            <person name="Li Y."/>
            <person name="Liu L."/>
            <person name="Wang C."/>
            <person name="Zhang M."/>
            <person name="Zhang T."/>
            <person name="Zhang Y."/>
        </authorList>
    </citation>
    <scope>NUCLEOTIDE SEQUENCE [LARGE SCALE GENOMIC DNA]</scope>
    <source>
        <strain evidence="7 8">SPU_B003</strain>
    </source>
</reference>
<dbReference type="GO" id="GO:0016853">
    <property type="term" value="F:isomerase activity"/>
    <property type="evidence" value="ECO:0007669"/>
    <property type="project" value="UniProtKB-KW"/>
</dbReference>
<keyword evidence="8" id="KW-1185">Reference proteome</keyword>
<dbReference type="EMBL" id="CP019937">
    <property type="protein sequence ID" value="ARO14230.1"/>
    <property type="molecule type" value="Genomic_DNA"/>
</dbReference>
<dbReference type="InterPro" id="IPR028614">
    <property type="entry name" value="GDP_fucose/colitose_synth"/>
</dbReference>
<dbReference type="Proteomes" id="UP000242447">
    <property type="component" value="Chromosome"/>
</dbReference>
<feature type="binding site" evidence="5">
    <location>
        <position position="178"/>
    </location>
    <ligand>
        <name>NADP(+)</name>
        <dbReference type="ChEBI" id="CHEBI:58349"/>
    </ligand>
</feature>
<dbReference type="GO" id="GO:0070401">
    <property type="term" value="F:NADP+ binding"/>
    <property type="evidence" value="ECO:0007669"/>
    <property type="project" value="UniProtKB-UniRule"/>
</dbReference>
<dbReference type="UniPathway" id="UPA00128">
    <property type="reaction ID" value="UER00191"/>
</dbReference>
<dbReference type="KEGG" id="kro:BVG79_00878"/>
<evidence type="ECO:0000256" key="3">
    <source>
        <dbReference type="ARBA" id="ARBA00023002"/>
    </source>
</evidence>
<keyword evidence="3 5" id="KW-0560">Oxidoreductase</keyword>
<evidence type="ECO:0000313" key="7">
    <source>
        <dbReference type="EMBL" id="ARO14230.1"/>
    </source>
</evidence>
<comment type="similarity">
    <text evidence="1 5">Belongs to the NAD(P)-dependent epimerase/dehydratase family. Fucose synthase subfamily.</text>
</comment>
<dbReference type="PANTHER" id="PTHR43238:SF1">
    <property type="entry name" value="GDP-L-FUCOSE SYNTHASE"/>
    <property type="match status" value="1"/>
</dbReference>
<dbReference type="PANTHER" id="PTHR43238">
    <property type="entry name" value="GDP-L-FUCOSE SYNTHASE"/>
    <property type="match status" value="1"/>
</dbReference>
<dbReference type="Gene3D" id="3.90.25.10">
    <property type="entry name" value="UDP-galactose 4-epimerase, domain 1"/>
    <property type="match status" value="1"/>
</dbReference>
<dbReference type="Gene3D" id="3.40.50.720">
    <property type="entry name" value="NAD(P)-binding Rossmann-like Domain"/>
    <property type="match status" value="1"/>
</dbReference>
<name>A0A1W6NYQ5_9RHOB</name>
<gene>
    <name evidence="5 7" type="primary">fcl</name>
    <name evidence="7" type="ORF">BVG79_00878</name>
</gene>
<feature type="binding site" evidence="5">
    <location>
        <begin position="8"/>
        <end position="14"/>
    </location>
    <ligand>
        <name>NADP(+)</name>
        <dbReference type="ChEBI" id="CHEBI:58349"/>
    </ligand>
</feature>
<feature type="binding site" evidence="5">
    <location>
        <position position="139"/>
    </location>
    <ligand>
        <name>NADP(+)</name>
        <dbReference type="ChEBI" id="CHEBI:58349"/>
    </ligand>
</feature>
<dbReference type="InterPro" id="IPR036291">
    <property type="entry name" value="NAD(P)-bd_dom_sf"/>
</dbReference>
<feature type="binding site" evidence="5">
    <location>
        <begin position="104"/>
        <end position="107"/>
    </location>
    <ligand>
        <name>NADP(+)</name>
        <dbReference type="ChEBI" id="CHEBI:58349"/>
    </ligand>
</feature>
<comment type="pathway">
    <text evidence="5">Nucleotide-sugar biosynthesis; GDP-L-fucose biosynthesis via de novo pathway; GDP-L-fucose from GDP-alpha-D-mannose: step 2/2.</text>
</comment>
<dbReference type="RefSeq" id="WP_085785811.1">
    <property type="nucleotide sequence ID" value="NZ_CP019937.1"/>
</dbReference>
<evidence type="ECO:0000313" key="8">
    <source>
        <dbReference type="Proteomes" id="UP000242447"/>
    </source>
</evidence>
<keyword evidence="4 5" id="KW-0413">Isomerase</keyword>
<protein>
    <recommendedName>
        <fullName evidence="5">GDP-L-fucose synthase</fullName>
        <ecNumber evidence="5">1.1.1.271</ecNumber>
    </recommendedName>
    <alternativeName>
        <fullName evidence="5">GDP-4-keto-6-deoxy-D-mannose-3,5-epimerase-4-reductase</fullName>
    </alternativeName>
</protein>
<organism evidence="7 8">
    <name type="scientific">Ketogulonicigenium robustum</name>
    <dbReference type="NCBI Taxonomy" id="92947"/>
    <lineage>
        <taxon>Bacteria</taxon>
        <taxon>Pseudomonadati</taxon>
        <taxon>Pseudomonadota</taxon>
        <taxon>Alphaproteobacteria</taxon>
        <taxon>Rhodobacterales</taxon>
        <taxon>Roseobacteraceae</taxon>
        <taxon>Ketogulonicigenium</taxon>
    </lineage>
</organism>
<feature type="binding site" evidence="5">
    <location>
        <position position="201"/>
    </location>
    <ligand>
        <name>substrate</name>
    </ligand>
</feature>